<proteinExistence type="inferred from homology"/>
<evidence type="ECO:0000256" key="4">
    <source>
        <dbReference type="ARBA" id="ARBA00022490"/>
    </source>
</evidence>
<accession>A0A146HZ17</accession>
<dbReference type="Proteomes" id="UP000613580">
    <property type="component" value="Unassembled WGS sequence"/>
</dbReference>
<keyword evidence="5" id="KW-0812">Transmembrane</keyword>
<dbReference type="OrthoDB" id="2564984at2759"/>
<evidence type="ECO:0000256" key="2">
    <source>
        <dbReference type="ARBA" id="ARBA00004556"/>
    </source>
</evidence>
<comment type="caution">
    <text evidence="12">The sequence shown here is derived from an EMBL/GenBank/DDBJ whole genome shotgun (WGS) entry which is preliminary data.</text>
</comment>
<comment type="similarity">
    <text evidence="3">Belongs to the BRI3 family.</text>
</comment>
<dbReference type="GO" id="GO:0048471">
    <property type="term" value="C:perinuclear region of cytoplasm"/>
    <property type="evidence" value="ECO:0007669"/>
    <property type="project" value="UniProtKB-SubCell"/>
</dbReference>
<evidence type="ECO:0000313" key="13">
    <source>
        <dbReference type="Proteomes" id="UP000613580"/>
    </source>
</evidence>
<reference evidence="12" key="1">
    <citation type="submission" date="2020-05" db="EMBL/GenBank/DDBJ databases">
        <title>Mycena genomes resolve the evolution of fungal bioluminescence.</title>
        <authorList>
            <person name="Tsai I.J."/>
        </authorList>
    </citation>
    <scope>NUCLEOTIDE SEQUENCE</scope>
    <source>
        <strain evidence="12">110903Hualien_Pintung</strain>
    </source>
</reference>
<evidence type="ECO:0000256" key="11">
    <source>
        <dbReference type="ARBA" id="ARBA00046593"/>
    </source>
</evidence>
<dbReference type="EMBL" id="JACAZE010000001">
    <property type="protein sequence ID" value="KAF7323057.1"/>
    <property type="molecule type" value="Genomic_DNA"/>
</dbReference>
<sequence>MPSSAELKANSYAPPEGPPTYATNPPSGEPPQEAYQAPQQQQAYTPPQAPPQQGFAPQQPQGYPPQGYPQQQGYAPQNYPPQGYAPQQQYTPQAQLTPQQLGEQYRANLFAACAQGHHSPSTKFGVFGIIMAVVCFPCGLICLFSDTEQRCDRCGVKLS</sequence>
<evidence type="ECO:0000256" key="9">
    <source>
        <dbReference type="ARBA" id="ARBA00035284"/>
    </source>
</evidence>
<organism evidence="12 13">
    <name type="scientific">Mycena chlorophos</name>
    <name type="common">Agaric fungus</name>
    <name type="synonym">Agaricus chlorophos</name>
    <dbReference type="NCBI Taxonomy" id="658473"/>
    <lineage>
        <taxon>Eukaryota</taxon>
        <taxon>Fungi</taxon>
        <taxon>Dikarya</taxon>
        <taxon>Basidiomycota</taxon>
        <taxon>Agaricomycotina</taxon>
        <taxon>Agaricomycetes</taxon>
        <taxon>Agaricomycetidae</taxon>
        <taxon>Agaricales</taxon>
        <taxon>Marasmiineae</taxon>
        <taxon>Mycenaceae</taxon>
        <taxon>Mycena</taxon>
    </lineage>
</organism>
<evidence type="ECO:0000256" key="1">
    <source>
        <dbReference type="ARBA" id="ARBA00004155"/>
    </source>
</evidence>
<protein>
    <recommendedName>
        <fullName evidence="9">Membrane protein BRI3</fullName>
    </recommendedName>
    <alternativeName>
        <fullName evidence="10">Brain protein I3</fullName>
    </alternativeName>
</protein>
<evidence type="ECO:0000313" key="12">
    <source>
        <dbReference type="EMBL" id="KAF7323057.1"/>
    </source>
</evidence>
<gene>
    <name evidence="12" type="ORF">HMN09_00085700</name>
</gene>
<keyword evidence="6" id="KW-1133">Transmembrane helix</keyword>
<comment type="subunit">
    <text evidence="11">Interacts with BRI3BP. Interacts with MGAT1 and IFITM3.</text>
</comment>
<dbReference type="AlphaFoldDB" id="A0A146HZ17"/>
<name>A0A146HZ17_MYCCL</name>
<dbReference type="PANTHER" id="PTHR13551:SF1">
    <property type="entry name" value="MEMBRANE PROTEIN BRI3"/>
    <property type="match status" value="1"/>
</dbReference>
<evidence type="ECO:0000256" key="6">
    <source>
        <dbReference type="ARBA" id="ARBA00022989"/>
    </source>
</evidence>
<comment type="subcellular location">
    <subcellularLocation>
        <location evidence="2">Cytoplasm</location>
        <location evidence="2">Perinuclear region</location>
    </subcellularLocation>
    <subcellularLocation>
        <location evidence="1">Lysosome membrane</location>
        <topology evidence="1">Multi-pass membrane protein</topology>
    </subcellularLocation>
</comment>
<dbReference type="InterPro" id="IPR019317">
    <property type="entry name" value="BRI3"/>
</dbReference>
<evidence type="ECO:0000256" key="3">
    <source>
        <dbReference type="ARBA" id="ARBA00008090"/>
    </source>
</evidence>
<evidence type="ECO:0000256" key="10">
    <source>
        <dbReference type="ARBA" id="ARBA00035449"/>
    </source>
</evidence>
<keyword evidence="13" id="KW-1185">Reference proteome</keyword>
<dbReference type="PANTHER" id="PTHR13551">
    <property type="entry name" value="BRAIN PROTEIN I3"/>
    <property type="match status" value="1"/>
</dbReference>
<evidence type="ECO:0000256" key="8">
    <source>
        <dbReference type="ARBA" id="ARBA00023228"/>
    </source>
</evidence>
<keyword evidence="8" id="KW-0458">Lysosome</keyword>
<keyword evidence="4" id="KW-0963">Cytoplasm</keyword>
<keyword evidence="7" id="KW-0472">Membrane</keyword>
<evidence type="ECO:0000256" key="5">
    <source>
        <dbReference type="ARBA" id="ARBA00022692"/>
    </source>
</evidence>
<evidence type="ECO:0000256" key="7">
    <source>
        <dbReference type="ARBA" id="ARBA00023136"/>
    </source>
</evidence>